<dbReference type="RefSeq" id="WP_065854854.1">
    <property type="nucleotide sequence ID" value="NZ_LYPC01000026.1"/>
</dbReference>
<comment type="caution">
    <text evidence="2">The sequence shown here is derived from an EMBL/GenBank/DDBJ whole genome shotgun (WGS) entry which is preliminary data.</text>
</comment>
<dbReference type="SMART" id="SM00267">
    <property type="entry name" value="GGDEF"/>
    <property type="match status" value="1"/>
</dbReference>
<evidence type="ECO:0000313" key="2">
    <source>
        <dbReference type="EMBL" id="OCT12884.1"/>
    </source>
</evidence>
<dbReference type="InterPro" id="IPR029016">
    <property type="entry name" value="GAF-like_dom_sf"/>
</dbReference>
<sequence>MQIPLKELQFYKNFDELARDILDMAKEFMPDRLIYLTTFTDKHQVIIKLSETSREIHIIEGMVIEITETVCNRIDFDNNRPLIFEDMSKETKLDDLRKALIGANINSYLGVPILLSNGKAFGTLCAVHTDANEFSTKSIKMLQNIAKLFAYYLNLERLAYRDSLTGLYNRQFLHKYFEDSPAGGGVLFFLDLDGFKKVNDLYGHDTGDLVLREVALRLDQFVQQHQGFAVRLGGDEFIINMIDLSDKDEISQYAESLLARLSSWDTQLEALQLSVSIGIELYPPHASNLLDTLLKNADNALYRAKANGKNGYQFFS</sequence>
<organism evidence="2 3">
    <name type="scientific">Paenibacillus pectinilyticus</name>
    <dbReference type="NCBI Taxonomy" id="512399"/>
    <lineage>
        <taxon>Bacteria</taxon>
        <taxon>Bacillati</taxon>
        <taxon>Bacillota</taxon>
        <taxon>Bacilli</taxon>
        <taxon>Bacillales</taxon>
        <taxon>Paenibacillaceae</taxon>
        <taxon>Paenibacillus</taxon>
    </lineage>
</organism>
<dbReference type="STRING" id="512399.A8709_21370"/>
<dbReference type="Gene3D" id="3.30.450.40">
    <property type="match status" value="1"/>
</dbReference>
<dbReference type="NCBIfam" id="TIGR00254">
    <property type="entry name" value="GGDEF"/>
    <property type="match status" value="1"/>
</dbReference>
<protein>
    <submittedName>
        <fullName evidence="2">Diguanylate cyclase</fullName>
    </submittedName>
</protein>
<dbReference type="PANTHER" id="PTHR46663">
    <property type="entry name" value="DIGUANYLATE CYCLASE DGCT-RELATED"/>
    <property type="match status" value="1"/>
</dbReference>
<dbReference type="SMART" id="SM00065">
    <property type="entry name" value="GAF"/>
    <property type="match status" value="1"/>
</dbReference>
<name>A0A1C0ZXQ1_9BACL</name>
<dbReference type="InterPro" id="IPR000160">
    <property type="entry name" value="GGDEF_dom"/>
</dbReference>
<dbReference type="AlphaFoldDB" id="A0A1C0ZXQ1"/>
<keyword evidence="3" id="KW-1185">Reference proteome</keyword>
<dbReference type="Pfam" id="PF00990">
    <property type="entry name" value="GGDEF"/>
    <property type="match status" value="1"/>
</dbReference>
<dbReference type="EMBL" id="LYPC01000026">
    <property type="protein sequence ID" value="OCT12884.1"/>
    <property type="molecule type" value="Genomic_DNA"/>
</dbReference>
<accession>A0A1C0ZXQ1</accession>
<feature type="domain" description="GGDEF" evidence="1">
    <location>
        <begin position="183"/>
        <end position="316"/>
    </location>
</feature>
<evidence type="ECO:0000313" key="3">
    <source>
        <dbReference type="Proteomes" id="UP000093309"/>
    </source>
</evidence>
<dbReference type="SUPFAM" id="SSF55781">
    <property type="entry name" value="GAF domain-like"/>
    <property type="match status" value="1"/>
</dbReference>
<dbReference type="OrthoDB" id="9759607at2"/>
<dbReference type="InterPro" id="IPR043128">
    <property type="entry name" value="Rev_trsase/Diguanyl_cyclase"/>
</dbReference>
<gene>
    <name evidence="2" type="ORF">A8709_21370</name>
</gene>
<dbReference type="PANTHER" id="PTHR46663:SF2">
    <property type="entry name" value="GGDEF DOMAIN-CONTAINING PROTEIN"/>
    <property type="match status" value="1"/>
</dbReference>
<dbReference type="CDD" id="cd01949">
    <property type="entry name" value="GGDEF"/>
    <property type="match status" value="1"/>
</dbReference>
<evidence type="ECO:0000259" key="1">
    <source>
        <dbReference type="PROSITE" id="PS50887"/>
    </source>
</evidence>
<dbReference type="Proteomes" id="UP000093309">
    <property type="component" value="Unassembled WGS sequence"/>
</dbReference>
<reference evidence="3" key="1">
    <citation type="submission" date="2016-05" db="EMBL/GenBank/DDBJ databases">
        <title>Paenibacillus oryzae. sp. nov., isolated from the rice root.</title>
        <authorList>
            <person name="Zhang J."/>
            <person name="Zhang X."/>
        </authorList>
    </citation>
    <scope>NUCLEOTIDE SEQUENCE [LARGE SCALE GENOMIC DNA]</scope>
    <source>
        <strain evidence="3">KCTC13222</strain>
    </source>
</reference>
<dbReference type="Pfam" id="PF01590">
    <property type="entry name" value="GAF"/>
    <property type="match status" value="1"/>
</dbReference>
<dbReference type="SUPFAM" id="SSF55073">
    <property type="entry name" value="Nucleotide cyclase"/>
    <property type="match status" value="1"/>
</dbReference>
<proteinExistence type="predicted"/>
<dbReference type="PROSITE" id="PS50887">
    <property type="entry name" value="GGDEF"/>
    <property type="match status" value="1"/>
</dbReference>
<dbReference type="InterPro" id="IPR029787">
    <property type="entry name" value="Nucleotide_cyclase"/>
</dbReference>
<dbReference type="InterPro" id="IPR052163">
    <property type="entry name" value="DGC-Regulatory_Protein"/>
</dbReference>
<dbReference type="Gene3D" id="3.30.70.270">
    <property type="match status" value="1"/>
</dbReference>
<dbReference type="InterPro" id="IPR003018">
    <property type="entry name" value="GAF"/>
</dbReference>